<proteinExistence type="predicted"/>
<dbReference type="PROSITE" id="PS50234">
    <property type="entry name" value="VWFA"/>
    <property type="match status" value="1"/>
</dbReference>
<dbReference type="Proteomes" id="UP000176547">
    <property type="component" value="Unassembled WGS sequence"/>
</dbReference>
<dbReference type="AlphaFoldDB" id="A0A1F5NFF3"/>
<evidence type="ECO:0000313" key="2">
    <source>
        <dbReference type="EMBL" id="OGE76272.1"/>
    </source>
</evidence>
<dbReference type="CDD" id="cd00198">
    <property type="entry name" value="vWFA"/>
    <property type="match status" value="1"/>
</dbReference>
<dbReference type="SUPFAM" id="SSF53300">
    <property type="entry name" value="vWA-like"/>
    <property type="match status" value="1"/>
</dbReference>
<organism evidence="2 3">
    <name type="scientific">Candidatus Doudnabacteria bacterium RIFCSPHIGHO2_01_52_17</name>
    <dbReference type="NCBI Taxonomy" id="1817820"/>
    <lineage>
        <taxon>Bacteria</taxon>
        <taxon>Candidatus Doudnaibacteriota</taxon>
    </lineage>
</organism>
<gene>
    <name evidence="2" type="ORF">A3K06_03865</name>
</gene>
<evidence type="ECO:0000313" key="3">
    <source>
        <dbReference type="Proteomes" id="UP000176547"/>
    </source>
</evidence>
<evidence type="ECO:0000259" key="1">
    <source>
        <dbReference type="PROSITE" id="PS50234"/>
    </source>
</evidence>
<dbReference type="SMART" id="SM00327">
    <property type="entry name" value="VWA"/>
    <property type="match status" value="1"/>
</dbReference>
<name>A0A1F5NFF3_9BACT</name>
<reference evidence="2 3" key="1">
    <citation type="journal article" date="2016" name="Nat. Commun.">
        <title>Thousands of microbial genomes shed light on interconnected biogeochemical processes in an aquifer system.</title>
        <authorList>
            <person name="Anantharaman K."/>
            <person name="Brown C.T."/>
            <person name="Hug L.A."/>
            <person name="Sharon I."/>
            <person name="Castelle C.J."/>
            <person name="Probst A.J."/>
            <person name="Thomas B.C."/>
            <person name="Singh A."/>
            <person name="Wilkins M.J."/>
            <person name="Karaoz U."/>
            <person name="Brodie E.L."/>
            <person name="Williams K.H."/>
            <person name="Hubbard S.S."/>
            <person name="Banfield J.F."/>
        </authorList>
    </citation>
    <scope>NUCLEOTIDE SEQUENCE [LARGE SCALE GENOMIC DNA]</scope>
</reference>
<accession>A0A1F5NFF3</accession>
<comment type="caution">
    <text evidence="2">The sequence shown here is derived from an EMBL/GenBank/DDBJ whole genome shotgun (WGS) entry which is preliminary data.</text>
</comment>
<dbReference type="EMBL" id="MFEG01000013">
    <property type="protein sequence ID" value="OGE76272.1"/>
    <property type="molecule type" value="Genomic_DNA"/>
</dbReference>
<protein>
    <recommendedName>
        <fullName evidence="1">VWFA domain-containing protein</fullName>
    </recommendedName>
</protein>
<dbReference type="Gene3D" id="3.40.50.410">
    <property type="entry name" value="von Willebrand factor, type A domain"/>
    <property type="match status" value="1"/>
</dbReference>
<dbReference type="InterPro" id="IPR002035">
    <property type="entry name" value="VWF_A"/>
</dbReference>
<feature type="domain" description="VWFA" evidence="1">
    <location>
        <begin position="124"/>
        <end position="263"/>
    </location>
</feature>
<dbReference type="InterPro" id="IPR036465">
    <property type="entry name" value="vWFA_dom_sf"/>
</dbReference>
<sequence length="536" mass="55272">MAAIVISALLIALSFTVSFSGFFSRFNVLASESKEHSMALAEGCVDHAMLALSINPDYSPTNEVVKVGPEECVVESVEGTGLNKTIKITGEFGQSHTNLVVDVTVDDSGALAGPPPPPTPSCADTVVMLDRTGSMDPAGPVNYLPDERMACKSLLSLYSVVDPSPKVGIGRFGDNVNGGVEAEIVPNGSGVPIGQLTAVYGDNDGTNDDDLYNAVDRGTAAVSAVGTNLADAVNVGQAELLSPRATPGLQKVLVLISDGDPNEPVTVLGSPANTGFRSPTAVVPPNEWSSPGNALASDNNHAAAADDDYDQGFANFGFTVPADTVINGIEVTVEGFSSDPTGCQLQARINDGGVFSGYKTANLSGVDTVYTLGGPADLWAKSWSPAGFSDANFKLEVRFNDPDSVCSNSATGSLDHVQAKVYYTPATASDPLQAALDAAAAAKAVGTQIFTIHFGDDPSGQAGQELLAAMATNSADDGADVYAENTDGDHFFISPTSADMQLVFLLIGASVCPQAASANPNSLPNVTLDSWKEIPN</sequence>